<evidence type="ECO:0000313" key="2">
    <source>
        <dbReference type="Proteomes" id="UP001327560"/>
    </source>
</evidence>
<dbReference type="EMBL" id="CP136894">
    <property type="protein sequence ID" value="WOL08709.1"/>
    <property type="molecule type" value="Genomic_DNA"/>
</dbReference>
<dbReference type="Proteomes" id="UP001327560">
    <property type="component" value="Chromosome 5"/>
</dbReference>
<dbReference type="AlphaFoldDB" id="A0AAQ3KH29"/>
<gene>
    <name evidence="1" type="ORF">Cni_G17462</name>
</gene>
<keyword evidence="2" id="KW-1185">Reference proteome</keyword>
<name>A0AAQ3KH29_9LILI</name>
<protein>
    <submittedName>
        <fullName evidence="1">Uncharacterized protein</fullName>
    </submittedName>
</protein>
<evidence type="ECO:0000313" key="1">
    <source>
        <dbReference type="EMBL" id="WOL08709.1"/>
    </source>
</evidence>
<reference evidence="1 2" key="1">
    <citation type="submission" date="2023-10" db="EMBL/GenBank/DDBJ databases">
        <title>Chromosome-scale genome assembly provides insights into flower coloration mechanisms of Canna indica.</title>
        <authorList>
            <person name="Li C."/>
        </authorList>
    </citation>
    <scope>NUCLEOTIDE SEQUENCE [LARGE SCALE GENOMIC DNA]</scope>
    <source>
        <tissue evidence="1">Flower</tissue>
    </source>
</reference>
<sequence length="104" mass="11367">MHTLEAIVLKFFSLPQVEKEMSDPANPFGYGNKRIGPNGGIGWVEYLLFLVTSNPLLLPLRGVEQVPDGGEEVGWRGVRIDGARVEDEAKGCTEQAGDGRVEQL</sequence>
<organism evidence="1 2">
    <name type="scientific">Canna indica</name>
    <name type="common">Indian-shot</name>
    <dbReference type="NCBI Taxonomy" id="4628"/>
    <lineage>
        <taxon>Eukaryota</taxon>
        <taxon>Viridiplantae</taxon>
        <taxon>Streptophyta</taxon>
        <taxon>Embryophyta</taxon>
        <taxon>Tracheophyta</taxon>
        <taxon>Spermatophyta</taxon>
        <taxon>Magnoliopsida</taxon>
        <taxon>Liliopsida</taxon>
        <taxon>Zingiberales</taxon>
        <taxon>Cannaceae</taxon>
        <taxon>Canna</taxon>
    </lineage>
</organism>
<accession>A0AAQ3KH29</accession>
<proteinExistence type="predicted"/>